<sequence>MAKESIVHIPLPRSPSSKVSALGPEVSVSKRDPTEDPPYIGDLLLSAFLGPMNSQIALGCCVPGIKTLLGWKLK</sequence>
<evidence type="ECO:0000313" key="2">
    <source>
        <dbReference type="EMBL" id="GBO41609.1"/>
    </source>
</evidence>
<name>A0A4Y2WWI4_ARAVE</name>
<keyword evidence="3" id="KW-1185">Reference proteome</keyword>
<organism evidence="2 3">
    <name type="scientific">Araneus ventricosus</name>
    <name type="common">Orbweaver spider</name>
    <name type="synonym">Epeira ventricosa</name>
    <dbReference type="NCBI Taxonomy" id="182803"/>
    <lineage>
        <taxon>Eukaryota</taxon>
        <taxon>Metazoa</taxon>
        <taxon>Ecdysozoa</taxon>
        <taxon>Arthropoda</taxon>
        <taxon>Chelicerata</taxon>
        <taxon>Arachnida</taxon>
        <taxon>Araneae</taxon>
        <taxon>Araneomorphae</taxon>
        <taxon>Entelegynae</taxon>
        <taxon>Araneoidea</taxon>
        <taxon>Araneidae</taxon>
        <taxon>Araneus</taxon>
    </lineage>
</organism>
<evidence type="ECO:0000313" key="3">
    <source>
        <dbReference type="Proteomes" id="UP000499080"/>
    </source>
</evidence>
<reference evidence="2 3" key="1">
    <citation type="journal article" date="2019" name="Sci. Rep.">
        <title>Orb-weaving spider Araneus ventricosus genome elucidates the spidroin gene catalogue.</title>
        <authorList>
            <person name="Kono N."/>
            <person name="Nakamura H."/>
            <person name="Ohtoshi R."/>
            <person name="Moran D.A.P."/>
            <person name="Shinohara A."/>
            <person name="Yoshida Y."/>
            <person name="Fujiwara M."/>
            <person name="Mori M."/>
            <person name="Tomita M."/>
            <person name="Arakawa K."/>
        </authorList>
    </citation>
    <scope>NUCLEOTIDE SEQUENCE [LARGE SCALE GENOMIC DNA]</scope>
</reference>
<dbReference type="Proteomes" id="UP000499080">
    <property type="component" value="Unassembled WGS sequence"/>
</dbReference>
<comment type="caution">
    <text evidence="2">The sequence shown here is derived from an EMBL/GenBank/DDBJ whole genome shotgun (WGS) entry which is preliminary data.</text>
</comment>
<evidence type="ECO:0000256" key="1">
    <source>
        <dbReference type="SAM" id="MobiDB-lite"/>
    </source>
</evidence>
<dbReference type="AlphaFoldDB" id="A0A4Y2WWI4"/>
<protein>
    <submittedName>
        <fullName evidence="2">Uncharacterized protein</fullName>
    </submittedName>
</protein>
<feature type="region of interest" description="Disordered" evidence="1">
    <location>
        <begin position="1"/>
        <end position="34"/>
    </location>
</feature>
<gene>
    <name evidence="2" type="ORF">AVEN_43931_1</name>
</gene>
<proteinExistence type="predicted"/>
<accession>A0A4Y2WWI4</accession>
<feature type="non-terminal residue" evidence="2">
    <location>
        <position position="74"/>
    </location>
</feature>
<dbReference type="EMBL" id="BGPR01067327">
    <property type="protein sequence ID" value="GBO41609.1"/>
    <property type="molecule type" value="Genomic_DNA"/>
</dbReference>